<dbReference type="KEGG" id="dvn:HQ394_02610"/>
<gene>
    <name evidence="1" type="ORF">HQ394_02610</name>
</gene>
<keyword evidence="2" id="KW-1185">Reference proteome</keyword>
<name>A0A7H1MYB8_9PROT</name>
<reference evidence="1 2" key="1">
    <citation type="submission" date="2020-05" db="EMBL/GenBank/DDBJ databases">
        <title>Complete closed genome sequence of Defluviicoccus vanus.</title>
        <authorList>
            <person name="Bessarab I."/>
            <person name="Arumugam K."/>
            <person name="Maszenan A.M."/>
            <person name="Seviour R.J."/>
            <person name="Williams R.B."/>
        </authorList>
    </citation>
    <scope>NUCLEOTIDE SEQUENCE [LARGE SCALE GENOMIC DNA]</scope>
    <source>
        <strain evidence="1 2">Ben 114</strain>
    </source>
</reference>
<evidence type="ECO:0000313" key="2">
    <source>
        <dbReference type="Proteomes" id="UP000516369"/>
    </source>
</evidence>
<dbReference type="EMBL" id="CP053923">
    <property type="protein sequence ID" value="QNT68454.1"/>
    <property type="molecule type" value="Genomic_DNA"/>
</dbReference>
<dbReference type="InterPro" id="IPR046181">
    <property type="entry name" value="DUF6209"/>
</dbReference>
<protein>
    <submittedName>
        <fullName evidence="1">Uncharacterized protein</fullName>
    </submittedName>
</protein>
<proteinExistence type="predicted"/>
<accession>A0A7H1MYB8</accession>
<dbReference type="AlphaFoldDB" id="A0A7H1MYB8"/>
<evidence type="ECO:0000313" key="1">
    <source>
        <dbReference type="EMBL" id="QNT68454.1"/>
    </source>
</evidence>
<dbReference type="RefSeq" id="WP_190261891.1">
    <property type="nucleotide sequence ID" value="NZ_CP053923.1"/>
</dbReference>
<dbReference type="Proteomes" id="UP000516369">
    <property type="component" value="Chromosome"/>
</dbReference>
<sequence>MVQRRAKGLPARITFSRDFHELLTGDLCRGQPLHIAYDPRRIVPADAAVRCGEPDRPVTLHARFYASGPEMTLPLVSPAGIVVAPVEDATRRACLVTGTLTVPADANGVSLWFSYPAADGERQDNDYGATFRFRFPCHDLLLNRAEVVPLPTGGSAVFAVDVAAVPDIERMQVRYRLLGEGSPRVGESELSVDAAIADVAGSRRRWTSPLVPVPTAAIVRFKLFYWIGGIRFKDDDGGNYFLAPDPGDAKLPAPPPELLASAATWVW</sequence>
<dbReference type="Pfam" id="PF19714">
    <property type="entry name" value="DUF6209"/>
    <property type="match status" value="1"/>
</dbReference>
<organism evidence="1 2">
    <name type="scientific">Defluviicoccus vanus</name>
    <dbReference type="NCBI Taxonomy" id="111831"/>
    <lineage>
        <taxon>Bacteria</taxon>
        <taxon>Pseudomonadati</taxon>
        <taxon>Pseudomonadota</taxon>
        <taxon>Alphaproteobacteria</taxon>
        <taxon>Rhodospirillales</taxon>
        <taxon>Rhodospirillaceae</taxon>
        <taxon>Defluviicoccus</taxon>
    </lineage>
</organism>